<sequence length="263" mass="28504">MKIVLVIVLVIIAVYLYRRTQKTAEKELDVPKVKPQNSPDIKDIGVQDISLENSQQAELSTESSTESSAESSAAETSSEDVSPSPFSVVETSAEASLETAPLATDTDTAVTADNQTKAQVATAPETGSALAPLSGNWASDTFTQLVDAYTEQTEPEAQHKCLEEVIAHCYKLRKQADYCAYGAKLSDNYLRLFKQLKSDDTFKSELKGGAFMQLTTLLNDVEDFDAAIKVCQQAIDYQLDDGTVTGYAGRLARVEKAKAKAQA</sequence>
<dbReference type="KEGG" id="sdn:Sden_0281"/>
<evidence type="ECO:0000259" key="2">
    <source>
        <dbReference type="PROSITE" id="PS51012"/>
    </source>
</evidence>
<evidence type="ECO:0000256" key="1">
    <source>
        <dbReference type="SAM" id="MobiDB-lite"/>
    </source>
</evidence>
<feature type="region of interest" description="Disordered" evidence="1">
    <location>
        <begin position="54"/>
        <end position="109"/>
    </location>
</feature>
<dbReference type="eggNOG" id="ENOG5033NWC">
    <property type="taxonomic scope" value="Bacteria"/>
</dbReference>
<dbReference type="OrthoDB" id="6398477at2"/>
<organism evidence="3 4">
    <name type="scientific">Shewanella denitrificans (strain OS217 / ATCC BAA-1090 / DSM 15013)</name>
    <dbReference type="NCBI Taxonomy" id="318161"/>
    <lineage>
        <taxon>Bacteria</taxon>
        <taxon>Pseudomonadati</taxon>
        <taxon>Pseudomonadota</taxon>
        <taxon>Gammaproteobacteria</taxon>
        <taxon>Alteromonadales</taxon>
        <taxon>Shewanellaceae</taxon>
        <taxon>Shewanella</taxon>
    </lineage>
</organism>
<dbReference type="InterPro" id="IPR047817">
    <property type="entry name" value="ABC2_TM_bact-type"/>
</dbReference>
<reference evidence="3 4" key="1">
    <citation type="submission" date="2006-03" db="EMBL/GenBank/DDBJ databases">
        <title>Complete sequence of Shewanella denitrificans OS217.</title>
        <authorList>
            <consortium name="US DOE Joint Genome Institute"/>
            <person name="Copeland A."/>
            <person name="Lucas S."/>
            <person name="Lapidus A."/>
            <person name="Barry K."/>
            <person name="Detter J.C."/>
            <person name="Glavina del Rio T."/>
            <person name="Hammon N."/>
            <person name="Israni S."/>
            <person name="Dalin E."/>
            <person name="Tice H."/>
            <person name="Pitluck S."/>
            <person name="Brettin T."/>
            <person name="Bruce D."/>
            <person name="Han C."/>
            <person name="Tapia R."/>
            <person name="Gilna P."/>
            <person name="Kiss H."/>
            <person name="Schmutz J."/>
            <person name="Larimer F."/>
            <person name="Land M."/>
            <person name="Hauser L."/>
            <person name="Kyrpides N."/>
            <person name="Lykidis A."/>
            <person name="Richardson P."/>
        </authorList>
    </citation>
    <scope>NUCLEOTIDE SEQUENCE [LARGE SCALE GENOMIC DNA]</scope>
    <source>
        <strain evidence="4">OS217 / ATCC BAA-1090 / DSM 15013</strain>
    </source>
</reference>
<protein>
    <recommendedName>
        <fullName evidence="2">ABC transmembrane type-2 domain-containing protein</fullName>
    </recommendedName>
</protein>
<dbReference type="AlphaFoldDB" id="Q12SJ9"/>
<dbReference type="PROSITE" id="PS51012">
    <property type="entry name" value="ABC_TM2"/>
    <property type="match status" value="1"/>
</dbReference>
<feature type="compositionally biased region" description="Low complexity" evidence="1">
    <location>
        <begin position="60"/>
        <end position="76"/>
    </location>
</feature>
<evidence type="ECO:0000313" key="3">
    <source>
        <dbReference type="EMBL" id="ABE53577.1"/>
    </source>
</evidence>
<dbReference type="Proteomes" id="UP000001982">
    <property type="component" value="Chromosome"/>
</dbReference>
<evidence type="ECO:0000313" key="4">
    <source>
        <dbReference type="Proteomes" id="UP000001982"/>
    </source>
</evidence>
<dbReference type="HOGENOM" id="CLU_911827_0_0_6"/>
<dbReference type="EMBL" id="CP000302">
    <property type="protein sequence ID" value="ABE53577.1"/>
    <property type="molecule type" value="Genomic_DNA"/>
</dbReference>
<feature type="compositionally biased region" description="Polar residues" evidence="1">
    <location>
        <begin position="80"/>
        <end position="94"/>
    </location>
</feature>
<gene>
    <name evidence="3" type="ordered locus">Sden_0281</name>
</gene>
<feature type="domain" description="ABC transmembrane type-2" evidence="2">
    <location>
        <begin position="1"/>
        <end position="20"/>
    </location>
</feature>
<keyword evidence="4" id="KW-1185">Reference proteome</keyword>
<accession>Q12SJ9</accession>
<name>Q12SJ9_SHEDO</name>
<feature type="compositionally biased region" description="Low complexity" evidence="1">
    <location>
        <begin position="99"/>
        <end position="109"/>
    </location>
</feature>
<proteinExistence type="predicted"/>
<dbReference type="RefSeq" id="WP_011494744.1">
    <property type="nucleotide sequence ID" value="NC_007954.1"/>
</dbReference>